<feature type="transmembrane region" description="Helical" evidence="1">
    <location>
        <begin position="7"/>
        <end position="25"/>
    </location>
</feature>
<protein>
    <submittedName>
        <fullName evidence="2">Uncharacterized protein</fullName>
    </submittedName>
</protein>
<keyword evidence="1" id="KW-0472">Membrane</keyword>
<name>A0A2K1E2Q7_9FLAO</name>
<organism evidence="2 3">
    <name type="scientific">Hanstruepera neustonica</name>
    <dbReference type="NCBI Taxonomy" id="1445657"/>
    <lineage>
        <taxon>Bacteria</taxon>
        <taxon>Pseudomonadati</taxon>
        <taxon>Bacteroidota</taxon>
        <taxon>Flavobacteriia</taxon>
        <taxon>Flavobacteriales</taxon>
        <taxon>Flavobacteriaceae</taxon>
        <taxon>Hanstruepera</taxon>
    </lineage>
</organism>
<evidence type="ECO:0000313" key="2">
    <source>
        <dbReference type="EMBL" id="PNQ74572.1"/>
    </source>
</evidence>
<accession>A0A2K1E2Q7</accession>
<dbReference type="RefSeq" id="WP_103050424.1">
    <property type="nucleotide sequence ID" value="NZ_POWF01000001.1"/>
</dbReference>
<dbReference type="Proteomes" id="UP000236641">
    <property type="component" value="Unassembled WGS sequence"/>
</dbReference>
<keyword evidence="1" id="KW-0812">Transmembrane</keyword>
<evidence type="ECO:0000256" key="1">
    <source>
        <dbReference type="SAM" id="Phobius"/>
    </source>
</evidence>
<evidence type="ECO:0000313" key="3">
    <source>
        <dbReference type="Proteomes" id="UP000236641"/>
    </source>
</evidence>
<sequence length="67" mass="7293">MKIISIIISVLAIVLIIYNATMINLNEPFQGNSLTAIITILTALCAILLLQILLISKKIEAKSKGKK</sequence>
<dbReference type="EMBL" id="POWF01000001">
    <property type="protein sequence ID" value="PNQ74572.1"/>
    <property type="molecule type" value="Genomic_DNA"/>
</dbReference>
<comment type="caution">
    <text evidence="2">The sequence shown here is derived from an EMBL/GenBank/DDBJ whole genome shotgun (WGS) entry which is preliminary data.</text>
</comment>
<proteinExistence type="predicted"/>
<keyword evidence="1" id="KW-1133">Transmembrane helix</keyword>
<gene>
    <name evidence="2" type="ORF">C1T31_00015</name>
</gene>
<feature type="transmembrane region" description="Helical" evidence="1">
    <location>
        <begin position="37"/>
        <end position="56"/>
    </location>
</feature>
<keyword evidence="3" id="KW-1185">Reference proteome</keyword>
<reference evidence="2 3" key="1">
    <citation type="submission" date="2018-01" db="EMBL/GenBank/DDBJ databases">
        <title>The draft genome of Hanstruepera neustonica JCM19743.</title>
        <authorList>
            <person name="He R.-H."/>
            <person name="Du Z.-J."/>
        </authorList>
    </citation>
    <scope>NUCLEOTIDE SEQUENCE [LARGE SCALE GENOMIC DNA]</scope>
    <source>
        <strain evidence="2 3">JCM19743</strain>
    </source>
</reference>
<dbReference type="AlphaFoldDB" id="A0A2K1E2Q7"/>